<dbReference type="InterPro" id="IPR000183">
    <property type="entry name" value="Orn/DAP/Arg_de-COase"/>
</dbReference>
<dbReference type="SUPFAM" id="SSF50621">
    <property type="entry name" value="Alanine racemase C-terminal domain-like"/>
    <property type="match status" value="1"/>
</dbReference>
<dbReference type="InterPro" id="IPR029066">
    <property type="entry name" value="PLP-binding_barrel"/>
</dbReference>
<dbReference type="Gene3D" id="3.20.20.10">
    <property type="entry name" value="Alanine racemase"/>
    <property type="match status" value="1"/>
</dbReference>
<gene>
    <name evidence="18" type="ORF">GT037_007727</name>
</gene>
<dbReference type="Gene3D" id="2.40.37.10">
    <property type="entry name" value="Lyase, Ornithine Decarboxylase, Chain A, domain 1"/>
    <property type="match status" value="1"/>
</dbReference>
<feature type="region of interest" description="Disordered" evidence="16">
    <location>
        <begin position="826"/>
        <end position="913"/>
    </location>
</feature>
<evidence type="ECO:0000256" key="13">
    <source>
        <dbReference type="ARBA" id="ARBA00046672"/>
    </source>
</evidence>
<dbReference type="FunFam" id="3.20.20.10:FF:000005">
    <property type="entry name" value="Ornithine decarboxylase"/>
    <property type="match status" value="1"/>
</dbReference>
<dbReference type="GO" id="GO:0005737">
    <property type="term" value="C:cytoplasm"/>
    <property type="evidence" value="ECO:0007669"/>
    <property type="project" value="UniProtKB-SubCell"/>
</dbReference>
<evidence type="ECO:0000256" key="4">
    <source>
        <dbReference type="ARBA" id="ARBA00022490"/>
    </source>
</evidence>
<evidence type="ECO:0000256" key="8">
    <source>
        <dbReference type="ARBA" id="ARBA00023239"/>
    </source>
</evidence>
<comment type="subunit">
    <text evidence="13">Homodimer. Only the dimer is catalytically active, as the active sites are constructed of residues from both monomers.</text>
</comment>
<feature type="region of interest" description="Disordered" evidence="16">
    <location>
        <begin position="722"/>
        <end position="758"/>
    </location>
</feature>
<feature type="compositionally biased region" description="Polar residues" evidence="16">
    <location>
        <begin position="895"/>
        <end position="904"/>
    </location>
</feature>
<keyword evidence="6 15" id="KW-0663">Pyridoxal phosphate</keyword>
<comment type="function">
    <text evidence="11">Catalyzes the first and rate-limiting step of polyamine biosynthesis that converts ornithine into putrescine, which is the precursor for the polyamines, spermidine and spermine. Polyamines are essential for cell proliferation and are implicated in cellular processes, ranging from DNA replication to apoptosis.</text>
</comment>
<dbReference type="InterPro" id="IPR009006">
    <property type="entry name" value="Ala_racemase/Decarboxylase_C"/>
</dbReference>
<evidence type="ECO:0000256" key="1">
    <source>
        <dbReference type="ARBA" id="ARBA00001933"/>
    </source>
</evidence>
<dbReference type="GO" id="GO:0004586">
    <property type="term" value="F:ornithine decarboxylase activity"/>
    <property type="evidence" value="ECO:0007669"/>
    <property type="project" value="UniProtKB-EC"/>
</dbReference>
<evidence type="ECO:0000313" key="19">
    <source>
        <dbReference type="Proteomes" id="UP000596902"/>
    </source>
</evidence>
<feature type="region of interest" description="Disordered" evidence="16">
    <location>
        <begin position="1"/>
        <end position="72"/>
    </location>
</feature>
<feature type="compositionally biased region" description="Basic residues" evidence="16">
    <location>
        <begin position="734"/>
        <end position="748"/>
    </location>
</feature>
<reference evidence="18" key="1">
    <citation type="submission" date="2020-01" db="EMBL/GenBank/DDBJ databases">
        <authorList>
            <person name="Feng Z.H.Z."/>
        </authorList>
    </citation>
    <scope>NUCLEOTIDE SEQUENCE</scope>
    <source>
        <strain evidence="18">CBS107.38</strain>
    </source>
</reference>
<feature type="active site" description="Proton donor" evidence="15">
    <location>
        <position position="1399"/>
    </location>
</feature>
<dbReference type="RefSeq" id="XP_038784275.1">
    <property type="nucleotide sequence ID" value="XM_038932774.1"/>
</dbReference>
<dbReference type="FunFam" id="2.40.37.10:FF:000010">
    <property type="entry name" value="Ornithine decarboxylase"/>
    <property type="match status" value="1"/>
</dbReference>
<feature type="non-terminal residue" evidence="18">
    <location>
        <position position="1"/>
    </location>
</feature>
<keyword evidence="8" id="KW-0456">Lyase</keyword>
<evidence type="ECO:0000256" key="14">
    <source>
        <dbReference type="ARBA" id="ARBA00049127"/>
    </source>
</evidence>
<evidence type="ECO:0000256" key="11">
    <source>
        <dbReference type="ARBA" id="ARBA00037173"/>
    </source>
</evidence>
<feature type="region of interest" description="Disordered" evidence="16">
    <location>
        <begin position="200"/>
        <end position="219"/>
    </location>
</feature>
<evidence type="ECO:0000256" key="16">
    <source>
        <dbReference type="SAM" id="MobiDB-lite"/>
    </source>
</evidence>
<dbReference type="EMBL" id="JAAABM010000011">
    <property type="protein sequence ID" value="KAF7673961.1"/>
    <property type="molecule type" value="Genomic_DNA"/>
</dbReference>
<dbReference type="PROSITE" id="PS00879">
    <property type="entry name" value="ODR_DC_2_2"/>
    <property type="match status" value="1"/>
</dbReference>
<keyword evidence="5" id="KW-0210">Decarboxylase</keyword>
<comment type="caution">
    <text evidence="18">The sequence shown here is derived from an EMBL/GenBank/DDBJ whole genome shotgun (WGS) entry which is preliminary data.</text>
</comment>
<feature type="compositionally biased region" description="Polar residues" evidence="16">
    <location>
        <begin position="483"/>
        <end position="492"/>
    </location>
</feature>
<feature type="region of interest" description="Disordered" evidence="16">
    <location>
        <begin position="952"/>
        <end position="987"/>
    </location>
</feature>
<feature type="compositionally biased region" description="Basic residues" evidence="16">
    <location>
        <begin position="349"/>
        <end position="358"/>
    </location>
</feature>
<dbReference type="InterPro" id="IPR022657">
    <property type="entry name" value="De-COase2_CS"/>
</dbReference>
<keyword evidence="4" id="KW-0963">Cytoplasm</keyword>
<comment type="pathway">
    <text evidence="9">Amine and polyamine biosynthesis; putrescine biosynthesis via L-ornithine pathway; putrescine from L-ornithine: step 1/1.</text>
</comment>
<evidence type="ECO:0000256" key="15">
    <source>
        <dbReference type="PIRSR" id="PIRSR600183-50"/>
    </source>
</evidence>
<feature type="compositionally biased region" description="Polar residues" evidence="16">
    <location>
        <begin position="205"/>
        <end position="219"/>
    </location>
</feature>
<organism evidence="18 19">
    <name type="scientific">Alternaria burnsii</name>
    <dbReference type="NCBI Taxonomy" id="1187904"/>
    <lineage>
        <taxon>Eukaryota</taxon>
        <taxon>Fungi</taxon>
        <taxon>Dikarya</taxon>
        <taxon>Ascomycota</taxon>
        <taxon>Pezizomycotina</taxon>
        <taxon>Dothideomycetes</taxon>
        <taxon>Pleosporomycetidae</taxon>
        <taxon>Pleosporales</taxon>
        <taxon>Pleosporineae</taxon>
        <taxon>Pleosporaceae</taxon>
        <taxon>Alternaria</taxon>
        <taxon>Alternaria sect. Alternaria</taxon>
    </lineage>
</organism>
<dbReference type="InterPro" id="IPR002433">
    <property type="entry name" value="Orn_de-COase"/>
</dbReference>
<accession>A0A8H7B0D0</accession>
<evidence type="ECO:0000259" key="17">
    <source>
        <dbReference type="Pfam" id="PF02784"/>
    </source>
</evidence>
<evidence type="ECO:0000313" key="18">
    <source>
        <dbReference type="EMBL" id="KAF7673961.1"/>
    </source>
</evidence>
<dbReference type="PRINTS" id="PR01182">
    <property type="entry name" value="ORNDCRBXLASE"/>
</dbReference>
<dbReference type="PROSITE" id="PS00878">
    <property type="entry name" value="ODR_DC_2_1"/>
    <property type="match status" value="1"/>
</dbReference>
<sequence length="1461" mass="159541">LSQSRCIVPNSLERRRSLTPLPPVNMGNQPSSTNHNKLSKPKTNTNSASGAVKVDSPQPITSRPADLSPEGRQQIKDALLSPTATEFDPNIWMHKDDGLGEIAKTRGRASTVASRSNSRTNSRTNSRSNSLSCFGSKQGSAAQLAGLADSKLSLASVSHVDIAEAIRLLQQVKKNGTPEELAALQEVLEAPEEHALPVTEAPVSRRTSLVDRSSSSLTRRQSIIQTPGVGTRHSPVEGRRRTWNSWKAPKLDAEEEAKWQSKPKGNSHLAPQTVLRLSDEARESTTARAVTPSEQDYAHLGSLKLGTLVVTNGAASPVPSARALEGQKSVDDDYFSATEASSSPLIMKSTRRRAHTRSKSAVVSTPSPLYELEANEMPTPYDPEITASGVSAESVSCPREPNPLTEDESQKSHRHSHQRKQSASEIAESYQADIPLSPFFASEETAMFFRPENSDSADIMRTPRSVRETAVEEPKPQPEIKVSNPSATSNAPTAPKPKSKANQRPPPRTTDSGYSSAVSLRKMGQEQSENATSILCHRCSDSPQMFDASQEQGIRRSVLAKKSHQDADLSSANSDSDGHSPARATRHAQMAHHVPALNSPVPSTSSSARSSASESLDSPNTPRSLGSRASFDSASSKSQKRFHKRRQSQPEHPVVQSCQPIPEGTIPEVPTRVRAKFERRVSNTPGIDCLTHTYPTKEHVVADEPADHGPDHGQTEFKQLAELEPERPPTPPAHGRRRSLSFFRRKSSSGKNQVEKEPEHAALDVVHLGTITTSLGNSPYDIATPDIRRESVSSPTHPHQLGNSLPRAKSMVSMDSKAAAEFARLHSKDLSVAGRKPPPQQRRKSYHSLHRESGEATASKLRPQSVDVPPVPSIDTTRLTVPKPVKPQGPRAAPSMNSRSQRMSQPVGKYDSIPQRLSQTPVSWETHSQIWKQRRRTLGERLYSDVNLDMGSESDLTAVNGTPVEATPQRSPQTTPPKQAKAPNNMSKWDRFSGGLEYNYERGAGIGGSAAPITKGMAPSALTTTEEYQFPLKDIQSFSTYPAGSVDNHGAWKSKQLIADALKSRVEAIDPDTCSVGEEDAFFVADLGEVYRQHLRWKKNLGRVKPHYAVKCNPDPQVLRLMTALGLGFDCASKNEIETVLKLGVDPSRIIYAQPCKTKSYVRYAAQSGVKQMTFDNADELYKTKQLFPDAELYLRILTDDSASLCRLSQKFGAALDTTAELLELAKKLELDVVGVAFHVGSGASDPKAFIKAVQDARFVFDQASALGFNMHTLDVGGGFTGDVTFEPMAAVLSTALDEYFPPHIRVIGEPGRYYVSTAFTIACHVIARRTVTDATLGTTSYMLYLNDGVYGNFSSIIFDHQHPVPRVLKNGNDVLYDVRRSGYDTPSQVEYSIWGPTCDGIDVISSSCTFPELLDVGDWLYFEEMGAYTKCSATRFNGFSDSHEVVYVCSESGAAALMDM</sequence>
<proteinExistence type="inferred from homology"/>
<dbReference type="InterPro" id="IPR022653">
    <property type="entry name" value="De-COase2_pyr-phos_BS"/>
</dbReference>
<dbReference type="PRINTS" id="PR01179">
    <property type="entry name" value="ODADCRBXLASE"/>
</dbReference>
<feature type="compositionally biased region" description="Low complexity" evidence="16">
    <location>
        <begin position="114"/>
        <end position="130"/>
    </location>
</feature>
<comment type="similarity">
    <text evidence="3">Belongs to the Orn/Lys/Arg decarboxylase class-II family.</text>
</comment>
<comment type="cofactor">
    <cofactor evidence="1 15">
        <name>pyridoxal 5'-phosphate</name>
        <dbReference type="ChEBI" id="CHEBI:597326"/>
    </cofactor>
</comment>
<evidence type="ECO:0000256" key="2">
    <source>
        <dbReference type="ARBA" id="ARBA00004496"/>
    </source>
</evidence>
<feature type="modified residue" description="N6-(pyridoxal phosphate)lysine" evidence="15">
    <location>
        <position position="1111"/>
    </location>
</feature>
<feature type="compositionally biased region" description="Polar residues" evidence="16">
    <location>
        <begin position="26"/>
        <end position="49"/>
    </location>
</feature>
<evidence type="ECO:0000256" key="6">
    <source>
        <dbReference type="ARBA" id="ARBA00022898"/>
    </source>
</evidence>
<keyword evidence="19" id="KW-1185">Reference proteome</keyword>
<dbReference type="EC" id="4.1.1.17" evidence="10"/>
<comment type="catalytic activity">
    <reaction evidence="14">
        <text>L-ornithine + H(+) = putrescine + CO2</text>
        <dbReference type="Rhea" id="RHEA:22964"/>
        <dbReference type="ChEBI" id="CHEBI:15378"/>
        <dbReference type="ChEBI" id="CHEBI:16526"/>
        <dbReference type="ChEBI" id="CHEBI:46911"/>
        <dbReference type="ChEBI" id="CHEBI:326268"/>
        <dbReference type="EC" id="4.1.1.17"/>
    </reaction>
</comment>
<dbReference type="PANTHER" id="PTHR11482:SF6">
    <property type="entry name" value="ORNITHINE DECARBOXYLASE 1-RELATED"/>
    <property type="match status" value="1"/>
</dbReference>
<evidence type="ECO:0000256" key="5">
    <source>
        <dbReference type="ARBA" id="ARBA00022793"/>
    </source>
</evidence>
<feature type="compositionally biased region" description="Polar residues" evidence="16">
    <location>
        <begin position="968"/>
        <end position="987"/>
    </location>
</feature>
<evidence type="ECO:0000256" key="7">
    <source>
        <dbReference type="ARBA" id="ARBA00023115"/>
    </source>
</evidence>
<dbReference type="SUPFAM" id="SSF51419">
    <property type="entry name" value="PLP-binding barrel"/>
    <property type="match status" value="1"/>
</dbReference>
<feature type="compositionally biased region" description="Polar residues" evidence="16">
    <location>
        <begin position="509"/>
        <end position="518"/>
    </location>
</feature>
<dbReference type="InterPro" id="IPR022644">
    <property type="entry name" value="De-COase2_N"/>
</dbReference>
<evidence type="ECO:0000256" key="9">
    <source>
        <dbReference type="ARBA" id="ARBA00034115"/>
    </source>
</evidence>
<reference evidence="18" key="2">
    <citation type="submission" date="2020-08" db="EMBL/GenBank/DDBJ databases">
        <title>Draft Genome Sequence of Cumin Blight Pathogen Alternaria burnsii.</title>
        <authorList>
            <person name="Feng Z."/>
        </authorList>
    </citation>
    <scope>NUCLEOTIDE SEQUENCE</scope>
    <source>
        <strain evidence="18">CBS107.38</strain>
    </source>
</reference>
<protein>
    <recommendedName>
        <fullName evidence="12">Ornithine decarboxylase</fullName>
        <ecNumber evidence="10">4.1.1.17</ecNumber>
    </recommendedName>
</protein>
<feature type="compositionally biased region" description="Basic residues" evidence="16">
    <location>
        <begin position="638"/>
        <end position="647"/>
    </location>
</feature>
<dbReference type="Pfam" id="PF02784">
    <property type="entry name" value="Orn_Arg_deC_N"/>
    <property type="match status" value="1"/>
</dbReference>
<comment type="subcellular location">
    <subcellularLocation>
        <location evidence="2">Cytoplasm</location>
    </subcellularLocation>
</comment>
<name>A0A8H7B0D0_9PLEO</name>
<feature type="region of interest" description="Disordered" evidence="16">
    <location>
        <begin position="371"/>
        <end position="430"/>
    </location>
</feature>
<feature type="region of interest" description="Disordered" evidence="16">
    <location>
        <begin position="346"/>
        <end position="365"/>
    </location>
</feature>
<feature type="compositionally biased region" description="Basic and acidic residues" evidence="16">
    <location>
        <begin position="465"/>
        <end position="478"/>
    </location>
</feature>
<dbReference type="Proteomes" id="UP000596902">
    <property type="component" value="Unassembled WGS sequence"/>
</dbReference>
<feature type="region of interest" description="Disordered" evidence="16">
    <location>
        <begin position="447"/>
        <end position="672"/>
    </location>
</feature>
<dbReference type="GO" id="GO:0033387">
    <property type="term" value="P:putrescine biosynthetic process from arginine, via ornithine"/>
    <property type="evidence" value="ECO:0007669"/>
    <property type="project" value="TreeGrafter"/>
</dbReference>
<evidence type="ECO:0000256" key="10">
    <source>
        <dbReference type="ARBA" id="ARBA00034138"/>
    </source>
</evidence>
<evidence type="ECO:0000256" key="3">
    <source>
        <dbReference type="ARBA" id="ARBA00008872"/>
    </source>
</evidence>
<feature type="compositionally biased region" description="Low complexity" evidence="16">
    <location>
        <begin position="599"/>
        <end position="637"/>
    </location>
</feature>
<evidence type="ECO:0000256" key="12">
    <source>
        <dbReference type="ARBA" id="ARBA00039485"/>
    </source>
</evidence>
<dbReference type="GeneID" id="62205952"/>
<feature type="region of interest" description="Disordered" evidence="16">
    <location>
        <begin position="105"/>
        <end position="135"/>
    </location>
</feature>
<feature type="compositionally biased region" description="Polar residues" evidence="16">
    <location>
        <begin position="541"/>
        <end position="552"/>
    </location>
</feature>
<dbReference type="PANTHER" id="PTHR11482">
    <property type="entry name" value="ARGININE/DIAMINOPIMELATE/ORNITHINE DECARBOXYLASE"/>
    <property type="match status" value="1"/>
</dbReference>
<keyword evidence="7" id="KW-0620">Polyamine biosynthesis</keyword>
<feature type="domain" description="Orn/DAP/Arg decarboxylase 2 N-terminal" evidence="17">
    <location>
        <begin position="1087"/>
        <end position="1317"/>
    </location>
</feature>
<dbReference type="CDD" id="cd00622">
    <property type="entry name" value="PLPDE_III_ODC"/>
    <property type="match status" value="1"/>
</dbReference>